<protein>
    <submittedName>
        <fullName evidence="3">Glycosyltransferase family 9 protein</fullName>
    </submittedName>
</protein>
<organism evidence="3 4">
    <name type="scientific">Novipirellula rosea</name>
    <dbReference type="NCBI Taxonomy" id="1031540"/>
    <lineage>
        <taxon>Bacteria</taxon>
        <taxon>Pseudomonadati</taxon>
        <taxon>Planctomycetota</taxon>
        <taxon>Planctomycetia</taxon>
        <taxon>Pirellulales</taxon>
        <taxon>Pirellulaceae</taxon>
        <taxon>Novipirellula</taxon>
    </lineage>
</organism>
<dbReference type="EMBL" id="BAABGA010000120">
    <property type="protein sequence ID" value="GAA4472308.1"/>
    <property type="molecule type" value="Genomic_DNA"/>
</dbReference>
<keyword evidence="1" id="KW-0328">Glycosyltransferase</keyword>
<dbReference type="InterPro" id="IPR051199">
    <property type="entry name" value="LPS_LOS_Heptosyltrfase"/>
</dbReference>
<keyword evidence="2" id="KW-0808">Transferase</keyword>
<comment type="caution">
    <text evidence="3">The sequence shown here is derived from an EMBL/GenBank/DDBJ whole genome shotgun (WGS) entry which is preliminary data.</text>
</comment>
<dbReference type="InterPro" id="IPR002201">
    <property type="entry name" value="Glyco_trans_9"/>
</dbReference>
<dbReference type="Gene3D" id="3.40.50.2000">
    <property type="entry name" value="Glycogen Phosphorylase B"/>
    <property type="match status" value="2"/>
</dbReference>
<dbReference type="SUPFAM" id="SSF53756">
    <property type="entry name" value="UDP-Glycosyltransferase/glycogen phosphorylase"/>
    <property type="match status" value="1"/>
</dbReference>
<sequence length="348" mass="37751">MSNIKIKQRGGPRILISRLSAIGDAILTLPVACALRAEFPDAYLGWVVERKAAPMVRGHRALDAVIQLDRKWFISPSGIQTARSLLRPHQFDISIDCQGNTKSALAGWVSGAHQRIGFAGKHGGELSRLLNNVRVAPAFRHVTDRSLELLSPLGLHSPSVQWDLPVSDASVVWASRWRRTIASPRLAVLNPGGTWQSKLWEAARFAKTARYLKQKFGYQSAVVWGTSDERVMADEIVAKSGGAAVLAPHTDLHHLAALISHADLFISGDTGPLHIAVAVGTPTIGLYGATRPGDSGPYGQVAIQKAYERGSRRHRRNADNSAMRAITVADVCVAIDEVHTKQMLLQAA</sequence>
<evidence type="ECO:0000313" key="3">
    <source>
        <dbReference type="EMBL" id="GAA4472308.1"/>
    </source>
</evidence>
<name>A0ABP8NVJ6_9BACT</name>
<dbReference type="CDD" id="cd03789">
    <property type="entry name" value="GT9_LPS_heptosyltransferase"/>
    <property type="match status" value="1"/>
</dbReference>
<evidence type="ECO:0000313" key="4">
    <source>
        <dbReference type="Proteomes" id="UP001500840"/>
    </source>
</evidence>
<dbReference type="PANTHER" id="PTHR30160:SF1">
    <property type="entry name" value="LIPOPOLYSACCHARIDE 1,2-N-ACETYLGLUCOSAMINETRANSFERASE-RELATED"/>
    <property type="match status" value="1"/>
</dbReference>
<dbReference type="Proteomes" id="UP001500840">
    <property type="component" value="Unassembled WGS sequence"/>
</dbReference>
<evidence type="ECO:0000256" key="1">
    <source>
        <dbReference type="ARBA" id="ARBA00022676"/>
    </source>
</evidence>
<dbReference type="Pfam" id="PF01075">
    <property type="entry name" value="Glyco_transf_9"/>
    <property type="match status" value="1"/>
</dbReference>
<reference evidence="4" key="1">
    <citation type="journal article" date="2019" name="Int. J. Syst. Evol. Microbiol.">
        <title>The Global Catalogue of Microorganisms (GCM) 10K type strain sequencing project: providing services to taxonomists for standard genome sequencing and annotation.</title>
        <authorList>
            <consortium name="The Broad Institute Genomics Platform"/>
            <consortium name="The Broad Institute Genome Sequencing Center for Infectious Disease"/>
            <person name="Wu L."/>
            <person name="Ma J."/>
        </authorList>
    </citation>
    <scope>NUCLEOTIDE SEQUENCE [LARGE SCALE GENOMIC DNA]</scope>
    <source>
        <strain evidence="4">JCM 17759</strain>
    </source>
</reference>
<gene>
    <name evidence="3" type="ORF">GCM10023156_68530</name>
</gene>
<evidence type="ECO:0000256" key="2">
    <source>
        <dbReference type="ARBA" id="ARBA00022679"/>
    </source>
</evidence>
<accession>A0ABP8NVJ6</accession>
<keyword evidence="4" id="KW-1185">Reference proteome</keyword>
<dbReference type="RefSeq" id="WP_345328250.1">
    <property type="nucleotide sequence ID" value="NZ_BAABGA010000120.1"/>
</dbReference>
<dbReference type="PANTHER" id="PTHR30160">
    <property type="entry name" value="TETRAACYLDISACCHARIDE 4'-KINASE-RELATED"/>
    <property type="match status" value="1"/>
</dbReference>
<proteinExistence type="predicted"/>